<protein>
    <submittedName>
        <fullName evidence="2">Uncharacterized protein</fullName>
    </submittedName>
</protein>
<evidence type="ECO:0000256" key="1">
    <source>
        <dbReference type="SAM" id="MobiDB-lite"/>
    </source>
</evidence>
<accession>A0AAV5GH00</accession>
<evidence type="ECO:0000313" key="2">
    <source>
        <dbReference type="EMBL" id="GJN91891.1"/>
    </source>
</evidence>
<feature type="region of interest" description="Disordered" evidence="1">
    <location>
        <begin position="193"/>
        <end position="216"/>
    </location>
</feature>
<dbReference type="Proteomes" id="UP001342314">
    <property type="component" value="Unassembled WGS sequence"/>
</dbReference>
<proteinExistence type="predicted"/>
<reference evidence="2 3" key="1">
    <citation type="submission" date="2021-12" db="EMBL/GenBank/DDBJ databases">
        <title>High titer production of polyol ester of fatty acids by Rhodotorula paludigena BS15 towards product separation-free biomass refinery.</title>
        <authorList>
            <person name="Mano J."/>
            <person name="Ono H."/>
            <person name="Tanaka T."/>
            <person name="Naito K."/>
            <person name="Sushida H."/>
            <person name="Ike M."/>
            <person name="Tokuyasu K."/>
            <person name="Kitaoka M."/>
        </authorList>
    </citation>
    <scope>NUCLEOTIDE SEQUENCE [LARGE SCALE GENOMIC DNA]</scope>
    <source>
        <strain evidence="2 3">BS15</strain>
    </source>
</reference>
<name>A0AAV5GH00_9BASI</name>
<gene>
    <name evidence="2" type="ORF">Rhopal_004916-T1</name>
</gene>
<evidence type="ECO:0000313" key="3">
    <source>
        <dbReference type="Proteomes" id="UP001342314"/>
    </source>
</evidence>
<sequence length="216" mass="23767">MMPRAGEQRIPPASVSGTLERQLSSEQEKKLRLSVQAAIGGYDGPIGATPVEGLDLERTRRKRKRQPRGGEKKPCPVIVLDDTDDDECVLHEMDRKAKIQRTASCSVGPATFAPARPPALAPRTAFPPPPPPKHRREYSLDMSFTLSIPSGNRLPTVELGEIKICRVRETPPARALQQALAELSEELRRPGGLFAMRHSPRKKGVKNEVYNAPAAE</sequence>
<feature type="region of interest" description="Disordered" evidence="1">
    <location>
        <begin position="1"/>
        <end position="78"/>
    </location>
</feature>
<feature type="region of interest" description="Disordered" evidence="1">
    <location>
        <begin position="108"/>
        <end position="137"/>
    </location>
</feature>
<comment type="caution">
    <text evidence="2">The sequence shown here is derived from an EMBL/GenBank/DDBJ whole genome shotgun (WGS) entry which is preliminary data.</text>
</comment>
<dbReference type="EMBL" id="BQKY01000010">
    <property type="protein sequence ID" value="GJN91891.1"/>
    <property type="molecule type" value="Genomic_DNA"/>
</dbReference>
<feature type="compositionally biased region" description="Polar residues" evidence="1">
    <location>
        <begin position="15"/>
        <end position="25"/>
    </location>
</feature>
<feature type="compositionally biased region" description="Pro residues" evidence="1">
    <location>
        <begin position="115"/>
        <end position="131"/>
    </location>
</feature>
<organism evidence="2 3">
    <name type="scientific">Rhodotorula paludigena</name>
    <dbReference type="NCBI Taxonomy" id="86838"/>
    <lineage>
        <taxon>Eukaryota</taxon>
        <taxon>Fungi</taxon>
        <taxon>Dikarya</taxon>
        <taxon>Basidiomycota</taxon>
        <taxon>Pucciniomycotina</taxon>
        <taxon>Microbotryomycetes</taxon>
        <taxon>Sporidiobolales</taxon>
        <taxon>Sporidiobolaceae</taxon>
        <taxon>Rhodotorula</taxon>
    </lineage>
</organism>
<keyword evidence="3" id="KW-1185">Reference proteome</keyword>
<dbReference type="AlphaFoldDB" id="A0AAV5GH00"/>